<dbReference type="eggNOG" id="ENOG5032T3V">
    <property type="taxonomic scope" value="Bacteria"/>
</dbReference>
<dbReference type="EMBL" id="CP000781">
    <property type="protein sequence ID" value="ABS68892.1"/>
    <property type="molecule type" value="Genomic_DNA"/>
</dbReference>
<protein>
    <submittedName>
        <fullName evidence="2">Uncharacterized protein</fullName>
    </submittedName>
</protein>
<organism evidence="2 3">
    <name type="scientific">Xanthobacter autotrophicus (strain ATCC BAA-1158 / Py2)</name>
    <dbReference type="NCBI Taxonomy" id="78245"/>
    <lineage>
        <taxon>Bacteria</taxon>
        <taxon>Pseudomonadati</taxon>
        <taxon>Pseudomonadota</taxon>
        <taxon>Alphaproteobacteria</taxon>
        <taxon>Hyphomicrobiales</taxon>
        <taxon>Xanthobacteraceae</taxon>
        <taxon>Xanthobacter</taxon>
    </lineage>
</organism>
<name>A7ILJ9_XANP2</name>
<dbReference type="Gene3D" id="3.60.21.10">
    <property type="match status" value="1"/>
</dbReference>
<evidence type="ECO:0000256" key="1">
    <source>
        <dbReference type="SAM" id="MobiDB-lite"/>
    </source>
</evidence>
<dbReference type="HOGENOM" id="CLU_055581_0_0_5"/>
<feature type="region of interest" description="Disordered" evidence="1">
    <location>
        <begin position="391"/>
        <end position="419"/>
    </location>
</feature>
<dbReference type="OrthoDB" id="9067438at2"/>
<dbReference type="SUPFAM" id="SSF56300">
    <property type="entry name" value="Metallo-dependent phosphatases"/>
    <property type="match status" value="1"/>
</dbReference>
<dbReference type="Proteomes" id="UP000002417">
    <property type="component" value="Chromosome"/>
</dbReference>
<evidence type="ECO:0000313" key="3">
    <source>
        <dbReference type="Proteomes" id="UP000002417"/>
    </source>
</evidence>
<dbReference type="KEGG" id="xau:Xaut_3664"/>
<dbReference type="InterPro" id="IPR029052">
    <property type="entry name" value="Metallo-depent_PP-like"/>
</dbReference>
<sequence>MAMPQPSDDELARLVAALDAAQGVLSHAAKALELPDTTARRWRDMAARRGMLGTKPILPGFEISRASAELDEAGNVHRQWVTQKPERGGPFTLPEGHVVKGVSALIDADGRVSAQWVKTREGIEPLDVVEALKAGLESYSGPKKPSAAPRGCNDDLLTLLPLADWHLGLYTWRREVGENWDLNIAEQLYTETIEDLMSRTPRAGTAIVLGGGDLVHSDNFDNRTARSGNSLDVDGRYPKVVETAGRMVVRTVDTCLRTHAHVVVRILPGNHDEHTSVAIAYFLSAWFRHEPRVTVDTDPSLFFWHRFGKVFLGATHGHTVKARQMPAIMAARRPEDWGASRFRHIHCFHVHHTEKLTDEAGGATVHVHRSPAPQDAWHFGAGFVSGRSMETTTYHQSKGEHGSSFSPVRSHDAGVDVPA</sequence>
<dbReference type="STRING" id="78245.Xaut_3664"/>
<accession>A7ILJ9</accession>
<proteinExistence type="predicted"/>
<evidence type="ECO:0000313" key="2">
    <source>
        <dbReference type="EMBL" id="ABS68892.1"/>
    </source>
</evidence>
<reference evidence="2 3" key="1">
    <citation type="submission" date="2007-07" db="EMBL/GenBank/DDBJ databases">
        <title>Complete sequence of chromosome of Xanthobacter autotrophicus Py2.</title>
        <authorList>
            <consortium name="US DOE Joint Genome Institute"/>
            <person name="Copeland A."/>
            <person name="Lucas S."/>
            <person name="Lapidus A."/>
            <person name="Barry K."/>
            <person name="Glavina del Rio T."/>
            <person name="Hammon N."/>
            <person name="Israni S."/>
            <person name="Dalin E."/>
            <person name="Tice H."/>
            <person name="Pitluck S."/>
            <person name="Sims D."/>
            <person name="Brettin T."/>
            <person name="Bruce D."/>
            <person name="Detter J.C."/>
            <person name="Han C."/>
            <person name="Tapia R."/>
            <person name="Brainard J."/>
            <person name="Schmutz J."/>
            <person name="Larimer F."/>
            <person name="Land M."/>
            <person name="Hauser L."/>
            <person name="Kyrpides N."/>
            <person name="Kim E."/>
            <person name="Ensigns S.A."/>
            <person name="Richardson P."/>
        </authorList>
    </citation>
    <scope>NUCLEOTIDE SEQUENCE [LARGE SCALE GENOMIC DNA]</scope>
    <source>
        <strain evidence="3">ATCC BAA-1158 / Py2</strain>
    </source>
</reference>
<feature type="compositionally biased region" description="Basic and acidic residues" evidence="1">
    <location>
        <begin position="409"/>
        <end position="419"/>
    </location>
</feature>
<dbReference type="AlphaFoldDB" id="A7ILJ9"/>
<keyword evidence="3" id="KW-1185">Reference proteome</keyword>
<gene>
    <name evidence="2" type="ordered locus">Xaut_3664</name>
</gene>